<evidence type="ECO:0000313" key="2">
    <source>
        <dbReference type="Proteomes" id="UP001606301"/>
    </source>
</evidence>
<proteinExistence type="predicted"/>
<reference evidence="1 2" key="1">
    <citation type="submission" date="2024-08" db="EMBL/GenBank/DDBJ databases">
        <authorList>
            <person name="Lu H."/>
        </authorList>
    </citation>
    <scope>NUCLEOTIDE SEQUENCE [LARGE SCALE GENOMIC DNA]</scope>
    <source>
        <strain evidence="1 2">LKC17W</strain>
    </source>
</reference>
<organism evidence="1 2">
    <name type="scientific">Pelomonas margarita</name>
    <dbReference type="NCBI Taxonomy" id="3299031"/>
    <lineage>
        <taxon>Bacteria</taxon>
        <taxon>Pseudomonadati</taxon>
        <taxon>Pseudomonadota</taxon>
        <taxon>Betaproteobacteria</taxon>
        <taxon>Burkholderiales</taxon>
        <taxon>Sphaerotilaceae</taxon>
        <taxon>Roseateles</taxon>
    </lineage>
</organism>
<keyword evidence="2" id="KW-1185">Reference proteome</keyword>
<comment type="caution">
    <text evidence="1">The sequence shown here is derived from an EMBL/GenBank/DDBJ whole genome shotgun (WGS) entry which is preliminary data.</text>
</comment>
<dbReference type="Proteomes" id="UP001606301">
    <property type="component" value="Unassembled WGS sequence"/>
</dbReference>
<dbReference type="EMBL" id="JBIGHW010000011">
    <property type="protein sequence ID" value="MFG6442620.1"/>
    <property type="molecule type" value="Genomic_DNA"/>
</dbReference>
<name>A0ABW7FMQ2_9BURK</name>
<evidence type="ECO:0000313" key="1">
    <source>
        <dbReference type="EMBL" id="MFG6442620.1"/>
    </source>
</evidence>
<gene>
    <name evidence="1" type="ORF">ACG0Z3_18185</name>
</gene>
<accession>A0ABW7FMQ2</accession>
<protein>
    <submittedName>
        <fullName evidence="1">Uncharacterized protein</fullName>
    </submittedName>
</protein>
<sequence length="231" mass="25174">MSIVNARSTKDELIVEVDSLGGLPPGLVVPESQRGAALVRVPKVAVVPHQRLVVAARGATLFHTVLAGPMSIAPFDSPDDLMDHVPDFLKESHRMFLQLAAPTPDLRKLDNDGVIGIYSPRLGRIRALTFQVTSQGEVTIDELSKDGGIDVHLTPWFDELEQVEADALSTRGSIAAAPAEQLRLVHKHHPDLMTGGEIVSVRLTRHGISTRVLPEPNWRPQPWSLPQGLQS</sequence>
<dbReference type="RefSeq" id="WP_394400047.1">
    <property type="nucleotide sequence ID" value="NZ_JBIGHW010000011.1"/>
</dbReference>